<dbReference type="AlphaFoldDB" id="A0A0G4IVR8"/>
<keyword evidence="4" id="KW-0963">Cytoplasm</keyword>
<dbReference type="STRING" id="37360.A0A0G4IVR8"/>
<evidence type="ECO:0000256" key="5">
    <source>
        <dbReference type="ARBA" id="ARBA00022598"/>
    </source>
</evidence>
<evidence type="ECO:0000313" key="13">
    <source>
        <dbReference type="EMBL" id="CEO99161.1"/>
    </source>
</evidence>
<dbReference type="CDD" id="cd00776">
    <property type="entry name" value="AsxRS_core"/>
    <property type="match status" value="1"/>
</dbReference>
<gene>
    <name evidence="13" type="ORF">PBRA_001066</name>
</gene>
<evidence type="ECO:0000259" key="12">
    <source>
        <dbReference type="PROSITE" id="PS50862"/>
    </source>
</evidence>
<organism evidence="13 14">
    <name type="scientific">Plasmodiophora brassicae</name>
    <name type="common">Clubroot disease agent</name>
    <dbReference type="NCBI Taxonomy" id="37360"/>
    <lineage>
        <taxon>Eukaryota</taxon>
        <taxon>Sar</taxon>
        <taxon>Rhizaria</taxon>
        <taxon>Endomyxa</taxon>
        <taxon>Phytomyxea</taxon>
        <taxon>Plasmodiophorida</taxon>
        <taxon>Plasmodiophoridae</taxon>
        <taxon>Plasmodiophora</taxon>
    </lineage>
</organism>
<evidence type="ECO:0000256" key="11">
    <source>
        <dbReference type="ARBA" id="ARBA00047844"/>
    </source>
</evidence>
<evidence type="ECO:0000256" key="1">
    <source>
        <dbReference type="ARBA" id="ARBA00004496"/>
    </source>
</evidence>
<dbReference type="Proteomes" id="UP000039324">
    <property type="component" value="Unassembled WGS sequence"/>
</dbReference>
<dbReference type="InterPro" id="IPR004522">
    <property type="entry name" value="Asn-tRNA-ligase"/>
</dbReference>
<comment type="subcellular location">
    <subcellularLocation>
        <location evidence="1">Cytoplasm</location>
    </subcellularLocation>
</comment>
<proteinExistence type="inferred from homology"/>
<dbReference type="SUPFAM" id="SSF55681">
    <property type="entry name" value="Class II aaRS and biotin synthetases"/>
    <property type="match status" value="1"/>
</dbReference>
<keyword evidence="8" id="KW-0648">Protein biosynthesis</keyword>
<evidence type="ECO:0000313" key="14">
    <source>
        <dbReference type="Proteomes" id="UP000039324"/>
    </source>
</evidence>
<keyword evidence="6" id="KW-0547">Nucleotide-binding</keyword>
<dbReference type="InterPro" id="IPR002312">
    <property type="entry name" value="Asp/Asn-tRNA-synth_IIb"/>
</dbReference>
<dbReference type="PRINTS" id="PR01042">
    <property type="entry name" value="TRNASYNTHASP"/>
</dbReference>
<dbReference type="PANTHER" id="PTHR22594:SF16">
    <property type="entry name" value="ASPARAGINE--TRNA LIGASE, CYTOPLASMIC"/>
    <property type="match status" value="1"/>
</dbReference>
<dbReference type="EMBL" id="CDSF01000090">
    <property type="protein sequence ID" value="CEO99161.1"/>
    <property type="molecule type" value="Genomic_DNA"/>
</dbReference>
<feature type="non-terminal residue" evidence="13">
    <location>
        <position position="1"/>
    </location>
</feature>
<dbReference type="InterPro" id="IPR004365">
    <property type="entry name" value="NA-bd_OB_tRNA"/>
</dbReference>
<keyword evidence="14" id="KW-1185">Reference proteome</keyword>
<dbReference type="InterPro" id="IPR004364">
    <property type="entry name" value="Aa-tRNA-synt_II"/>
</dbReference>
<dbReference type="Gene3D" id="2.40.50.140">
    <property type="entry name" value="Nucleic acid-binding proteins"/>
    <property type="match status" value="1"/>
</dbReference>
<dbReference type="Gene3D" id="3.30.930.10">
    <property type="entry name" value="Bira Bifunctional Protein, Domain 2"/>
    <property type="match status" value="1"/>
</dbReference>
<accession>A0A0G4IVR8</accession>
<dbReference type="NCBIfam" id="TIGR00457">
    <property type="entry name" value="asnS"/>
    <property type="match status" value="1"/>
</dbReference>
<comment type="similarity">
    <text evidence="2">Belongs to the class-II aminoacyl-tRNA synthetase family.</text>
</comment>
<dbReference type="EC" id="6.1.1.22" evidence="3"/>
<dbReference type="PANTHER" id="PTHR22594">
    <property type="entry name" value="ASPARTYL/LYSYL-TRNA SYNTHETASE"/>
    <property type="match status" value="1"/>
</dbReference>
<evidence type="ECO:0000256" key="3">
    <source>
        <dbReference type="ARBA" id="ARBA00012816"/>
    </source>
</evidence>
<dbReference type="GO" id="GO:0005524">
    <property type="term" value="F:ATP binding"/>
    <property type="evidence" value="ECO:0007669"/>
    <property type="project" value="UniProtKB-KW"/>
</dbReference>
<dbReference type="OrthoDB" id="1931232at2759"/>
<dbReference type="InterPro" id="IPR006195">
    <property type="entry name" value="aa-tRNA-synth_II"/>
</dbReference>
<sequence>LHEVMSDPKDVADGVAEMSLSQRKKMEKMKKIQEQKAAKQAAKAAAAAATPTQAGTKQANEVPALVLDTSLPPATEVRVVDVHKHTGQRVKVFAWVQYVRDQGSLVFLDLRDGSGAVPPVLQCVLTGKLAKTAEARQLLRETAVEIFGTVVSDERAPHGVELKADYWNVVGPSDPELEERFNESSHPDVLLDQRFLHIRSVRFSSILRLRSITTAAFREFFYSRDFSEVTPPTLVQTEASNVTDRSSAELRRVFQVEGGADLFTVNYFGEDAYLTQSSQLYLETVIPSLGNAFCIMPSYRAEKSRTRRHLSEFTHVEGEMAFYTFEKLLQFVEDMVVTVSQIVVDKAGPLLYSVNPDFKPPKGPFLRMKYSEAIAWLNEHNVPNEETKQPWKIGDGISEAPERHMNDEIGQPILLYGFPADQKPFYMSRADFDNNMTESVDLLMPGVGEIVGGSMREWDLQRLKDAYAAKNLDPTPYGWYNDLRKFGTCPHGGFGLGLERFLCWILKLDHIREVSLYPRFVGRCSP</sequence>
<dbReference type="GO" id="GO:0005737">
    <property type="term" value="C:cytoplasm"/>
    <property type="evidence" value="ECO:0007669"/>
    <property type="project" value="UniProtKB-SubCell"/>
</dbReference>
<dbReference type="Pfam" id="PF00152">
    <property type="entry name" value="tRNA-synt_2"/>
    <property type="match status" value="1"/>
</dbReference>
<keyword evidence="9" id="KW-0030">Aminoacyl-tRNA synthetase</keyword>
<evidence type="ECO:0000256" key="8">
    <source>
        <dbReference type="ARBA" id="ARBA00022917"/>
    </source>
</evidence>
<dbReference type="PROSITE" id="PS50862">
    <property type="entry name" value="AA_TRNA_LIGASE_II"/>
    <property type="match status" value="1"/>
</dbReference>
<evidence type="ECO:0000256" key="4">
    <source>
        <dbReference type="ARBA" id="ARBA00022490"/>
    </source>
</evidence>
<name>A0A0G4IVR8_PLABS</name>
<comment type="catalytic activity">
    <reaction evidence="11">
        <text>tRNA(Asn) + L-asparagine + ATP = L-asparaginyl-tRNA(Asn) + AMP + diphosphate + H(+)</text>
        <dbReference type="Rhea" id="RHEA:11180"/>
        <dbReference type="Rhea" id="RHEA-COMP:9659"/>
        <dbReference type="Rhea" id="RHEA-COMP:9674"/>
        <dbReference type="ChEBI" id="CHEBI:15378"/>
        <dbReference type="ChEBI" id="CHEBI:30616"/>
        <dbReference type="ChEBI" id="CHEBI:33019"/>
        <dbReference type="ChEBI" id="CHEBI:58048"/>
        <dbReference type="ChEBI" id="CHEBI:78442"/>
        <dbReference type="ChEBI" id="CHEBI:78515"/>
        <dbReference type="ChEBI" id="CHEBI:456215"/>
        <dbReference type="EC" id="6.1.1.22"/>
    </reaction>
</comment>
<dbReference type="OMA" id="DCCLYPR"/>
<dbReference type="SUPFAM" id="SSF50249">
    <property type="entry name" value="Nucleic acid-binding proteins"/>
    <property type="match status" value="1"/>
</dbReference>
<evidence type="ECO:0000256" key="9">
    <source>
        <dbReference type="ARBA" id="ARBA00023146"/>
    </source>
</evidence>
<dbReference type="InterPro" id="IPR012340">
    <property type="entry name" value="NA-bd_OB-fold"/>
</dbReference>
<keyword evidence="5" id="KW-0436">Ligase</keyword>
<dbReference type="CDD" id="cd04323">
    <property type="entry name" value="AsnRS_cyto_like_N"/>
    <property type="match status" value="1"/>
</dbReference>
<evidence type="ECO:0000256" key="7">
    <source>
        <dbReference type="ARBA" id="ARBA00022840"/>
    </source>
</evidence>
<keyword evidence="7" id="KW-0067">ATP-binding</keyword>
<protein>
    <recommendedName>
        <fullName evidence="3">asparagine--tRNA ligase</fullName>
        <ecNumber evidence="3">6.1.1.22</ecNumber>
    </recommendedName>
    <alternativeName>
        <fullName evidence="10">Asparaginyl-tRNA synthetase</fullName>
    </alternativeName>
</protein>
<dbReference type="InterPro" id="IPR045864">
    <property type="entry name" value="aa-tRNA-synth_II/BPL/LPL"/>
</dbReference>
<dbReference type="Pfam" id="PF01336">
    <property type="entry name" value="tRNA_anti-codon"/>
    <property type="match status" value="1"/>
</dbReference>
<feature type="domain" description="Aminoacyl-transfer RNA synthetases class-II family profile" evidence="12">
    <location>
        <begin position="207"/>
        <end position="518"/>
    </location>
</feature>
<evidence type="ECO:0000256" key="2">
    <source>
        <dbReference type="ARBA" id="ARBA00008226"/>
    </source>
</evidence>
<evidence type="ECO:0000256" key="6">
    <source>
        <dbReference type="ARBA" id="ARBA00022741"/>
    </source>
</evidence>
<reference evidence="13 14" key="1">
    <citation type="submission" date="2015-02" db="EMBL/GenBank/DDBJ databases">
        <authorList>
            <person name="Chooi Y.-H."/>
        </authorList>
    </citation>
    <scope>NUCLEOTIDE SEQUENCE [LARGE SCALE GENOMIC DNA]</scope>
    <source>
        <strain evidence="13">E3</strain>
    </source>
</reference>
<evidence type="ECO:0000256" key="10">
    <source>
        <dbReference type="ARBA" id="ARBA00029886"/>
    </source>
</evidence>
<dbReference type="GO" id="GO:0006421">
    <property type="term" value="P:asparaginyl-tRNA aminoacylation"/>
    <property type="evidence" value="ECO:0007669"/>
    <property type="project" value="InterPro"/>
</dbReference>
<dbReference type="GO" id="GO:0003676">
    <property type="term" value="F:nucleic acid binding"/>
    <property type="evidence" value="ECO:0007669"/>
    <property type="project" value="InterPro"/>
</dbReference>
<dbReference type="GO" id="GO:0004816">
    <property type="term" value="F:asparagine-tRNA ligase activity"/>
    <property type="evidence" value="ECO:0007669"/>
    <property type="project" value="UniProtKB-EC"/>
</dbReference>